<dbReference type="Gene3D" id="3.50.50.100">
    <property type="match status" value="1"/>
</dbReference>
<dbReference type="PRINTS" id="PR00411">
    <property type="entry name" value="PNDRDTASEI"/>
</dbReference>
<reference evidence="2 3" key="1">
    <citation type="journal article" date="2024" name="IMA Fungus">
        <title>IMA Genome - F19 : A genome assembly and annotation guide to empower mycologists, including annotated draft genome sequences of Ceratocystis pirilliformis, Diaporthe australafricana, Fusarium ophioides, Paecilomyces lecythidis, and Sporothrix stenoceras.</title>
        <authorList>
            <person name="Aylward J."/>
            <person name="Wilson A.M."/>
            <person name="Visagie C.M."/>
            <person name="Spraker J."/>
            <person name="Barnes I."/>
            <person name="Buitendag C."/>
            <person name="Ceriani C."/>
            <person name="Del Mar Angel L."/>
            <person name="du Plessis D."/>
            <person name="Fuchs T."/>
            <person name="Gasser K."/>
            <person name="Kramer D."/>
            <person name="Li W."/>
            <person name="Munsamy K."/>
            <person name="Piso A."/>
            <person name="Price J.L."/>
            <person name="Sonnekus B."/>
            <person name="Thomas C."/>
            <person name="van der Nest A."/>
            <person name="van Dijk A."/>
            <person name="van Heerden A."/>
            <person name="van Vuuren N."/>
            <person name="Yilmaz N."/>
            <person name="Duong T.A."/>
            <person name="van der Merwe N.A."/>
            <person name="Wingfield M.J."/>
            <person name="Wingfield B.D."/>
        </authorList>
    </citation>
    <scope>NUCLEOTIDE SEQUENCE [LARGE SCALE GENOMIC DNA]</scope>
    <source>
        <strain evidence="2 3">CMW 18300</strain>
    </source>
</reference>
<dbReference type="PANTHER" id="PTHR43735">
    <property type="entry name" value="APOPTOSIS-INDUCING FACTOR 1"/>
    <property type="match status" value="1"/>
</dbReference>
<sequence length="423" mass="44937">MGSQFDALAPFKVVILGGCYGGLSAALNLVDLSEGRAARTGSGPVPGHDGKIPIEITIVDERDGFYHLIGSPLALADDAYAAKAWVKYEDMPALRTPKITIVQGKATNVDPSSKRATVLEASTQEPRDLDYDYLVVATGLRRAWPVVPQSLRRKQYLLEAGAHISAVTDAPAGVVVVGGGAVGIEMAAELKTVCPAARVTLVHSRGRLLSSEPLPDECRDKALELVLEAGVEVLLNKRLAGTEEVVRAGGAKVTEVTFSDGHKMDASVVIMAISKSVPSTEFLPKEALQEEGLIKARPDLRFPVEVPNANVHFAIGDAIKWSGIKRCGGAMHMGQFAAHNIHELVLEKLNGAAPKLQEMGEVPPMIGLAVGKKAVSYGPDQGVCAGEDVMQVFFGDDLGFNICWNYMKLGQENGLPKGSLVEG</sequence>
<name>A0ABR3WKV7_9PEZI</name>
<dbReference type="Pfam" id="PF07992">
    <property type="entry name" value="Pyr_redox_2"/>
    <property type="match status" value="1"/>
</dbReference>
<feature type="domain" description="FAD/NAD(P)-binding" evidence="1">
    <location>
        <begin position="11"/>
        <end position="334"/>
    </location>
</feature>
<organism evidence="2 3">
    <name type="scientific">Diaporthe australafricana</name>
    <dbReference type="NCBI Taxonomy" id="127596"/>
    <lineage>
        <taxon>Eukaryota</taxon>
        <taxon>Fungi</taxon>
        <taxon>Dikarya</taxon>
        <taxon>Ascomycota</taxon>
        <taxon>Pezizomycotina</taxon>
        <taxon>Sordariomycetes</taxon>
        <taxon>Sordariomycetidae</taxon>
        <taxon>Diaporthales</taxon>
        <taxon>Diaporthaceae</taxon>
        <taxon>Diaporthe</taxon>
    </lineage>
</organism>
<dbReference type="EMBL" id="JAWRVE010000071">
    <property type="protein sequence ID" value="KAL1864127.1"/>
    <property type="molecule type" value="Genomic_DNA"/>
</dbReference>
<dbReference type="Proteomes" id="UP001583177">
    <property type="component" value="Unassembled WGS sequence"/>
</dbReference>
<dbReference type="PANTHER" id="PTHR43735:SF24">
    <property type="entry name" value="NUCLEOTIDE-DISULPHIDE OXIDOREDUCTASE AMID-LIKE, PUTATIVE (AFU_ORTHOLOGUE AFUA_1G17180)-RELATED"/>
    <property type="match status" value="1"/>
</dbReference>
<proteinExistence type="predicted"/>
<evidence type="ECO:0000313" key="2">
    <source>
        <dbReference type="EMBL" id="KAL1864127.1"/>
    </source>
</evidence>
<protein>
    <recommendedName>
        <fullName evidence="1">FAD/NAD(P)-binding domain-containing protein</fullName>
    </recommendedName>
</protein>
<dbReference type="InterPro" id="IPR023753">
    <property type="entry name" value="FAD/NAD-binding_dom"/>
</dbReference>
<dbReference type="SUPFAM" id="SSF51905">
    <property type="entry name" value="FAD/NAD(P)-binding domain"/>
    <property type="match status" value="1"/>
</dbReference>
<dbReference type="InterPro" id="IPR036188">
    <property type="entry name" value="FAD/NAD-bd_sf"/>
</dbReference>
<gene>
    <name evidence="2" type="ORF">Daus18300_007907</name>
</gene>
<dbReference type="PRINTS" id="PR00368">
    <property type="entry name" value="FADPNR"/>
</dbReference>
<evidence type="ECO:0000259" key="1">
    <source>
        <dbReference type="Pfam" id="PF07992"/>
    </source>
</evidence>
<keyword evidence="3" id="KW-1185">Reference proteome</keyword>
<comment type="caution">
    <text evidence="2">The sequence shown here is derived from an EMBL/GenBank/DDBJ whole genome shotgun (WGS) entry which is preliminary data.</text>
</comment>
<evidence type="ECO:0000313" key="3">
    <source>
        <dbReference type="Proteomes" id="UP001583177"/>
    </source>
</evidence>
<accession>A0ABR3WKV7</accession>